<accession>A0A6N7XC66</accession>
<comment type="caution">
    <text evidence="3">The sequence shown here is derived from an EMBL/GenBank/DDBJ whole genome shotgun (WGS) entry which is preliminary data.</text>
</comment>
<evidence type="ECO:0000313" key="4">
    <source>
        <dbReference type="Proteomes" id="UP000440713"/>
    </source>
</evidence>
<dbReference type="PROSITE" id="PS50889">
    <property type="entry name" value="S4"/>
    <property type="match status" value="1"/>
</dbReference>
<keyword evidence="1" id="KW-0694">RNA-binding</keyword>
<dbReference type="Gene3D" id="3.10.290.10">
    <property type="entry name" value="RNA-binding S4 domain"/>
    <property type="match status" value="1"/>
</dbReference>
<dbReference type="InterPro" id="IPR002942">
    <property type="entry name" value="S4_RNA-bd"/>
</dbReference>
<dbReference type="Gene3D" id="3.30.1370.160">
    <property type="match status" value="1"/>
</dbReference>
<dbReference type="PANTHER" id="PTHR13633:SF3">
    <property type="entry name" value="MITOCHONDRIAL TRANSCRIPTION RESCUE FACTOR 1"/>
    <property type="match status" value="1"/>
</dbReference>
<dbReference type="Pfam" id="PF01479">
    <property type="entry name" value="S4"/>
    <property type="match status" value="1"/>
</dbReference>
<dbReference type="PANTHER" id="PTHR13633">
    <property type="entry name" value="MITOCHONDRIAL TRANSCRIPTION RESCUE FACTOR 1"/>
    <property type="match status" value="1"/>
</dbReference>
<dbReference type="EMBL" id="VUNE01000001">
    <property type="protein sequence ID" value="MST61892.1"/>
    <property type="molecule type" value="Genomic_DNA"/>
</dbReference>
<dbReference type="Pfam" id="PF17774">
    <property type="entry name" value="YlmH_RBD"/>
    <property type="match status" value="1"/>
</dbReference>
<dbReference type="GO" id="GO:0003723">
    <property type="term" value="F:RNA binding"/>
    <property type="evidence" value="ECO:0007669"/>
    <property type="project" value="UniProtKB-KW"/>
</dbReference>
<name>A0A6N7XC66_9FIRM</name>
<organism evidence="3 4">
    <name type="scientific">Peptostreptococcus porci</name>
    <dbReference type="NCBI Taxonomy" id="2652282"/>
    <lineage>
        <taxon>Bacteria</taxon>
        <taxon>Bacillati</taxon>
        <taxon>Bacillota</taxon>
        <taxon>Clostridia</taxon>
        <taxon>Peptostreptococcales</taxon>
        <taxon>Peptostreptococcaceae</taxon>
        <taxon>Peptostreptococcus</taxon>
    </lineage>
</organism>
<sequence>MDKQKVTSFIRDEDLKIKMYHIVDLCNLVSKKHIPKNTDFLNPFEVKTAVSIINSEPDLKYTVDGGYPGCERAIIHIFPYYCDMDSVGAGLRFLEIKNNDKFGSANHRDYMGALLSLGIRREKIGDILVHENYCQIVVDEEICDFLLYNFKKVKKSNVDVREIHRELVEIPQQNYKESSVSVSSLRIDSVVASAYNLSRSESIKLVNSELIQVNYEKITQPSFQVEENSVVSVRGYGKFLIKELGGISKKGKFRLSISKYL</sequence>
<dbReference type="RefSeq" id="WP_154537266.1">
    <property type="nucleotide sequence ID" value="NZ_JAXFFP010000006.1"/>
</dbReference>
<dbReference type="AlphaFoldDB" id="A0A6N7XC66"/>
<feature type="domain" description="RNA-binding S4" evidence="2">
    <location>
        <begin position="185"/>
        <end position="245"/>
    </location>
</feature>
<proteinExistence type="predicted"/>
<dbReference type="Proteomes" id="UP000440713">
    <property type="component" value="Unassembled WGS sequence"/>
</dbReference>
<dbReference type="SMART" id="SM00363">
    <property type="entry name" value="S4"/>
    <property type="match status" value="1"/>
</dbReference>
<protein>
    <submittedName>
        <fullName evidence="3">RNA-binding protein</fullName>
    </submittedName>
</protein>
<evidence type="ECO:0000313" key="3">
    <source>
        <dbReference type="EMBL" id="MST61892.1"/>
    </source>
</evidence>
<evidence type="ECO:0000256" key="1">
    <source>
        <dbReference type="PROSITE-ProRule" id="PRU00182"/>
    </source>
</evidence>
<dbReference type="SUPFAM" id="SSF55174">
    <property type="entry name" value="Alpha-L RNA-binding motif"/>
    <property type="match status" value="1"/>
</dbReference>
<dbReference type="InterPro" id="IPR012677">
    <property type="entry name" value="Nucleotide-bd_a/b_plait_sf"/>
</dbReference>
<reference evidence="3 4" key="1">
    <citation type="submission" date="2019-08" db="EMBL/GenBank/DDBJ databases">
        <title>In-depth cultivation of the pig gut microbiome towards novel bacterial diversity and tailored functional studies.</title>
        <authorList>
            <person name="Wylensek D."/>
            <person name="Hitch T.C.A."/>
            <person name="Clavel T."/>
        </authorList>
    </citation>
    <scope>NUCLEOTIDE SEQUENCE [LARGE SCALE GENOMIC DNA]</scope>
    <source>
        <strain evidence="3 4">WCA-SAB-591-4A-A</strain>
    </source>
</reference>
<dbReference type="CDD" id="cd00165">
    <property type="entry name" value="S4"/>
    <property type="match status" value="1"/>
</dbReference>
<dbReference type="InterPro" id="IPR040591">
    <property type="entry name" value="RqcP2_RBD"/>
</dbReference>
<evidence type="ECO:0000259" key="2">
    <source>
        <dbReference type="SMART" id="SM00363"/>
    </source>
</evidence>
<gene>
    <name evidence="3" type="ORF">FYJ71_02750</name>
</gene>
<dbReference type="Gene3D" id="3.30.70.330">
    <property type="match status" value="1"/>
</dbReference>
<keyword evidence="4" id="KW-1185">Reference proteome</keyword>
<dbReference type="InterPro" id="IPR036986">
    <property type="entry name" value="S4_RNA-bd_sf"/>
</dbReference>